<protein>
    <recommendedName>
        <fullName evidence="3">Bulb-type lectin domain-containing protein</fullName>
    </recommendedName>
</protein>
<dbReference type="EMBL" id="JBBNAG010000008">
    <property type="protein sequence ID" value="KAK9111304.1"/>
    <property type="molecule type" value="Genomic_DNA"/>
</dbReference>
<evidence type="ECO:0000313" key="4">
    <source>
        <dbReference type="EMBL" id="KAK9111304.1"/>
    </source>
</evidence>
<dbReference type="InterPro" id="IPR001480">
    <property type="entry name" value="Bulb-type_lectin_dom"/>
</dbReference>
<keyword evidence="5" id="KW-1185">Reference proteome</keyword>
<organism evidence="4 5">
    <name type="scientific">Stephania cephalantha</name>
    <dbReference type="NCBI Taxonomy" id="152367"/>
    <lineage>
        <taxon>Eukaryota</taxon>
        <taxon>Viridiplantae</taxon>
        <taxon>Streptophyta</taxon>
        <taxon>Embryophyta</taxon>
        <taxon>Tracheophyta</taxon>
        <taxon>Spermatophyta</taxon>
        <taxon>Magnoliopsida</taxon>
        <taxon>Ranunculales</taxon>
        <taxon>Menispermaceae</taxon>
        <taxon>Menispermoideae</taxon>
        <taxon>Cissampelideae</taxon>
        <taxon>Stephania</taxon>
    </lineage>
</organism>
<feature type="domain" description="Bulb-type lectin" evidence="3">
    <location>
        <begin position="177"/>
        <end position="304"/>
    </location>
</feature>
<feature type="compositionally biased region" description="Basic and acidic residues" evidence="2">
    <location>
        <begin position="29"/>
        <end position="48"/>
    </location>
</feature>
<keyword evidence="1" id="KW-0732">Signal</keyword>
<dbReference type="Proteomes" id="UP001419268">
    <property type="component" value="Unassembled WGS sequence"/>
</dbReference>
<dbReference type="PANTHER" id="PTHR47976:SF7">
    <property type="entry name" value="RECEPTOR-LIKE SERINE_THREONINE-PROTEIN KINASE"/>
    <property type="match status" value="1"/>
</dbReference>
<dbReference type="SUPFAM" id="SSF51110">
    <property type="entry name" value="alpha-D-mannose-specific plant lectins"/>
    <property type="match status" value="2"/>
</dbReference>
<dbReference type="Gene3D" id="2.90.10.10">
    <property type="entry name" value="Bulb-type lectin domain"/>
    <property type="match status" value="2"/>
</dbReference>
<sequence length="332" mass="37307">MKWVFQPKGSVRPVRGFGAAGTVGGRAVPGERKWGTHRKDPGPNEETSHALSARALPSLPKNGIYNMSWTSPSGRFAFGFYPQGDGFIVAIWFARIPERTVVWSLIQDDKQRLQLVVTRNATLVLNKEGWFILRDERGDEKNIFGNPAASAAMLDSGNFVLHNSTSQIIWQTFDSPTNTILQGQRLSNGKGLVSSVSRIEGRFYQRMQDDGNLVPYSAQYGTNYKVSDAYWEYDTVGQGSVALNLDDNGRLYLINGTSAYIRNFTNGWNSPNNGTMWFYQITLDADGLFRVYSHSLDQNGSWSVRWSLPINKCEEEKCTHGPRFRLPLYPSV</sequence>
<dbReference type="SMART" id="SM00108">
    <property type="entry name" value="B_lectin"/>
    <property type="match status" value="1"/>
</dbReference>
<evidence type="ECO:0000256" key="2">
    <source>
        <dbReference type="SAM" id="MobiDB-lite"/>
    </source>
</evidence>
<name>A0AAP0I9L7_9MAGN</name>
<reference evidence="4 5" key="1">
    <citation type="submission" date="2024-01" db="EMBL/GenBank/DDBJ databases">
        <title>Genome assemblies of Stephania.</title>
        <authorList>
            <person name="Yang L."/>
        </authorList>
    </citation>
    <scope>NUCLEOTIDE SEQUENCE [LARGE SCALE GENOMIC DNA]</scope>
    <source>
        <strain evidence="4">JXDWG</strain>
        <tissue evidence="4">Leaf</tissue>
    </source>
</reference>
<dbReference type="Pfam" id="PF01453">
    <property type="entry name" value="B_lectin"/>
    <property type="match status" value="1"/>
</dbReference>
<dbReference type="InterPro" id="IPR051343">
    <property type="entry name" value="G-type_lectin_kinases/EP1-like"/>
</dbReference>
<dbReference type="FunFam" id="2.90.10.10:FF:000026">
    <property type="entry name" value="Serine/threonine-protein kinase"/>
    <property type="match status" value="1"/>
</dbReference>
<gene>
    <name evidence="4" type="ORF">Scep_018823</name>
</gene>
<feature type="region of interest" description="Disordered" evidence="2">
    <location>
        <begin position="22"/>
        <end position="49"/>
    </location>
</feature>
<dbReference type="AlphaFoldDB" id="A0AAP0I9L7"/>
<evidence type="ECO:0000259" key="3">
    <source>
        <dbReference type="PROSITE" id="PS50927"/>
    </source>
</evidence>
<proteinExistence type="predicted"/>
<dbReference type="PROSITE" id="PS50927">
    <property type="entry name" value="BULB_LECTIN"/>
    <property type="match status" value="1"/>
</dbReference>
<dbReference type="PANTHER" id="PTHR47976">
    <property type="entry name" value="G-TYPE LECTIN S-RECEPTOR-LIKE SERINE/THREONINE-PROTEIN KINASE SD2-5"/>
    <property type="match status" value="1"/>
</dbReference>
<evidence type="ECO:0000256" key="1">
    <source>
        <dbReference type="ARBA" id="ARBA00022729"/>
    </source>
</evidence>
<dbReference type="InterPro" id="IPR036426">
    <property type="entry name" value="Bulb-type_lectin_dom_sf"/>
</dbReference>
<comment type="caution">
    <text evidence="4">The sequence shown here is derived from an EMBL/GenBank/DDBJ whole genome shotgun (WGS) entry which is preliminary data.</text>
</comment>
<accession>A0AAP0I9L7</accession>
<evidence type="ECO:0000313" key="5">
    <source>
        <dbReference type="Proteomes" id="UP001419268"/>
    </source>
</evidence>